<keyword evidence="8 10" id="KW-0472">Membrane</keyword>
<evidence type="ECO:0000259" key="11">
    <source>
        <dbReference type="Pfam" id="PF01694"/>
    </source>
</evidence>
<evidence type="ECO:0000256" key="4">
    <source>
        <dbReference type="ARBA" id="ARBA00022737"/>
    </source>
</evidence>
<evidence type="ECO:0000256" key="3">
    <source>
        <dbReference type="ARBA" id="ARBA00022692"/>
    </source>
</evidence>
<keyword evidence="3 10" id="KW-0812">Transmembrane</keyword>
<dbReference type="InterPro" id="IPR035952">
    <property type="entry name" value="Rhomboid-like_sf"/>
</dbReference>
<evidence type="ECO:0000256" key="2">
    <source>
        <dbReference type="ARBA" id="ARBA00009045"/>
    </source>
</evidence>
<evidence type="ECO:0000313" key="13">
    <source>
        <dbReference type="Proteomes" id="UP001285636"/>
    </source>
</evidence>
<feature type="transmembrane region" description="Helical" evidence="10">
    <location>
        <begin position="235"/>
        <end position="255"/>
    </location>
</feature>
<dbReference type="InterPro" id="IPR050925">
    <property type="entry name" value="Rhomboid_protease_S54"/>
</dbReference>
<dbReference type="Gene3D" id="1.25.40.10">
    <property type="entry name" value="Tetratricopeptide repeat domain"/>
    <property type="match status" value="1"/>
</dbReference>
<reference evidence="12" key="1">
    <citation type="submission" date="2023-10" db="EMBL/GenBank/DDBJ databases">
        <title>Screening of Alkalihalophilus pseudofirmusBZ-TG-HK211 and Its Alleviation of Salt Stress on Rapeseed Growth.</title>
        <authorList>
            <person name="Zhao B."/>
            <person name="Guo T."/>
        </authorList>
    </citation>
    <scope>NUCLEOTIDE SEQUENCE</scope>
    <source>
        <strain evidence="12">BZ-TG-HK211</strain>
    </source>
</reference>
<dbReference type="AlphaFoldDB" id="A0AAJ2NLH5"/>
<protein>
    <submittedName>
        <fullName evidence="12">Rhomboid family intramembrane serine protease</fullName>
        <ecNumber evidence="12">3.4.21.105</ecNumber>
    </submittedName>
</protein>
<accession>A0AAJ2NLH5</accession>
<keyword evidence="12" id="KW-0645">Protease</keyword>
<name>A0AAJ2NLH5_ALKPS</name>
<organism evidence="12 13">
    <name type="scientific">Alkalihalophilus pseudofirmus</name>
    <name type="common">Bacillus pseudofirmus</name>
    <dbReference type="NCBI Taxonomy" id="79885"/>
    <lineage>
        <taxon>Bacteria</taxon>
        <taxon>Bacillati</taxon>
        <taxon>Bacillota</taxon>
        <taxon>Bacilli</taxon>
        <taxon>Bacillales</taxon>
        <taxon>Bacillaceae</taxon>
        <taxon>Alkalihalophilus</taxon>
    </lineage>
</organism>
<dbReference type="GO" id="GO:0004252">
    <property type="term" value="F:serine-type endopeptidase activity"/>
    <property type="evidence" value="ECO:0007669"/>
    <property type="project" value="InterPro"/>
</dbReference>
<feature type="repeat" description="TPR" evidence="9">
    <location>
        <begin position="466"/>
        <end position="499"/>
    </location>
</feature>
<dbReference type="RefSeq" id="WP_012958209.1">
    <property type="nucleotide sequence ID" value="NZ_CP144224.1"/>
</dbReference>
<keyword evidence="4" id="KW-0677">Repeat</keyword>
<dbReference type="Proteomes" id="UP001285636">
    <property type="component" value="Unassembled WGS sequence"/>
</dbReference>
<dbReference type="InterPro" id="IPR013105">
    <property type="entry name" value="TPR_2"/>
</dbReference>
<feature type="repeat" description="TPR" evidence="9">
    <location>
        <begin position="432"/>
        <end position="465"/>
    </location>
</feature>
<dbReference type="PROSITE" id="PS50293">
    <property type="entry name" value="TPR_REGION"/>
    <property type="match status" value="1"/>
</dbReference>
<dbReference type="PROSITE" id="PS50005">
    <property type="entry name" value="TPR"/>
    <property type="match status" value="2"/>
</dbReference>
<feature type="transmembrane region" description="Helical" evidence="10">
    <location>
        <begin position="267"/>
        <end position="285"/>
    </location>
</feature>
<keyword evidence="7 10" id="KW-1133">Transmembrane helix</keyword>
<dbReference type="SUPFAM" id="SSF48452">
    <property type="entry name" value="TPR-like"/>
    <property type="match status" value="1"/>
</dbReference>
<evidence type="ECO:0000256" key="10">
    <source>
        <dbReference type="SAM" id="Phobius"/>
    </source>
</evidence>
<dbReference type="SMART" id="SM00028">
    <property type="entry name" value="TPR"/>
    <property type="match status" value="3"/>
</dbReference>
<feature type="domain" description="Peptidase S54 rhomboid" evidence="11">
    <location>
        <begin position="226"/>
        <end position="359"/>
    </location>
</feature>
<dbReference type="EMBL" id="JAWJAY010000001">
    <property type="protein sequence ID" value="MDV2884043.1"/>
    <property type="molecule type" value="Genomic_DNA"/>
</dbReference>
<comment type="similarity">
    <text evidence="2">Belongs to the peptidase S54 family.</text>
</comment>
<comment type="subcellular location">
    <subcellularLocation>
        <location evidence="1">Membrane</location>
        <topology evidence="1">Multi-pass membrane protein</topology>
    </subcellularLocation>
</comment>
<dbReference type="Gene3D" id="1.20.1540.10">
    <property type="entry name" value="Rhomboid-like"/>
    <property type="match status" value="1"/>
</dbReference>
<feature type="transmembrane region" description="Helical" evidence="10">
    <location>
        <begin position="177"/>
        <end position="200"/>
    </location>
</feature>
<dbReference type="PANTHER" id="PTHR43731:SF14">
    <property type="entry name" value="PRESENILIN-ASSOCIATED RHOMBOID-LIKE PROTEIN, MITOCHONDRIAL"/>
    <property type="match status" value="1"/>
</dbReference>
<dbReference type="Pfam" id="PF14559">
    <property type="entry name" value="TPR_19"/>
    <property type="match status" value="1"/>
</dbReference>
<dbReference type="EC" id="3.4.21.105" evidence="12"/>
<sequence length="512" mass="59027">MSVWKQDLYFWQLVHHYVTERGFRLLYEKNKEVWLEDENSKPKRIIRIARRDFDWQNQLRKDVTETVKRAELLRKQLKQKKIAGENIYISMYPPVDSWDDLTRPFYLGKKQQTMMKMVMIPSGLEEKRSVTSGELSKDLIPAFPIYEDIDMAEVIIGRLKREVRQHTKKKEEEERSFFLYGKPIATYVLLIMIAVMFYIVEQNGGSTHVLTLIEFGAKYNPAILEGEWWRFFSSMFLHIGFIHLFMNSLALFYLGGAVERMYGTSRFVLIYFIAGLIGSISSFAFNEQVAAGASGAIFGLFGALLYFGTAQPKLFFRTMGMNVLVILGINLVFGFVMPMIDNGAHIGGLVGGFLAAALVQLPKEKGRPRQIFYLLGTIILALSLFWLGHIKEDQQMSSLLSLQLAQEYMQEGRFDEAYPLIETVLEEENDNPEAYFLMAYLEYEFGQYEKARESLLKTVELRPSFHEAHYNLALTHSRLGNTEEAIASLEEAIALAPEEEDYQALYDDIMTD</sequence>
<evidence type="ECO:0000256" key="9">
    <source>
        <dbReference type="PROSITE-ProRule" id="PRU00339"/>
    </source>
</evidence>
<proteinExistence type="inferred from homology"/>
<dbReference type="InterPro" id="IPR019734">
    <property type="entry name" value="TPR_rpt"/>
</dbReference>
<feature type="transmembrane region" description="Helical" evidence="10">
    <location>
        <begin position="343"/>
        <end position="359"/>
    </location>
</feature>
<keyword evidence="5 12" id="KW-0378">Hydrolase</keyword>
<keyword evidence="6 9" id="KW-0802">TPR repeat</keyword>
<evidence type="ECO:0000256" key="1">
    <source>
        <dbReference type="ARBA" id="ARBA00004141"/>
    </source>
</evidence>
<evidence type="ECO:0000256" key="8">
    <source>
        <dbReference type="ARBA" id="ARBA00023136"/>
    </source>
</evidence>
<dbReference type="Pfam" id="PF07719">
    <property type="entry name" value="TPR_2"/>
    <property type="match status" value="1"/>
</dbReference>
<comment type="caution">
    <text evidence="12">The sequence shown here is derived from an EMBL/GenBank/DDBJ whole genome shotgun (WGS) entry which is preliminary data.</text>
</comment>
<dbReference type="GO" id="GO:0006508">
    <property type="term" value="P:proteolysis"/>
    <property type="evidence" value="ECO:0007669"/>
    <property type="project" value="UniProtKB-KW"/>
</dbReference>
<feature type="transmembrane region" description="Helical" evidence="10">
    <location>
        <begin position="291"/>
        <end position="307"/>
    </location>
</feature>
<dbReference type="PANTHER" id="PTHR43731">
    <property type="entry name" value="RHOMBOID PROTEASE"/>
    <property type="match status" value="1"/>
</dbReference>
<feature type="transmembrane region" description="Helical" evidence="10">
    <location>
        <begin position="371"/>
        <end position="388"/>
    </location>
</feature>
<gene>
    <name evidence="12" type="ORF">RYX45_02560</name>
</gene>
<dbReference type="InterPro" id="IPR022764">
    <property type="entry name" value="Peptidase_S54_rhomboid_dom"/>
</dbReference>
<dbReference type="InterPro" id="IPR011990">
    <property type="entry name" value="TPR-like_helical_dom_sf"/>
</dbReference>
<feature type="transmembrane region" description="Helical" evidence="10">
    <location>
        <begin position="319"/>
        <end position="337"/>
    </location>
</feature>
<dbReference type="Pfam" id="PF01694">
    <property type="entry name" value="Rhomboid"/>
    <property type="match status" value="1"/>
</dbReference>
<evidence type="ECO:0000256" key="5">
    <source>
        <dbReference type="ARBA" id="ARBA00022801"/>
    </source>
</evidence>
<dbReference type="GO" id="GO:0016020">
    <property type="term" value="C:membrane"/>
    <property type="evidence" value="ECO:0007669"/>
    <property type="project" value="UniProtKB-SubCell"/>
</dbReference>
<evidence type="ECO:0000313" key="12">
    <source>
        <dbReference type="EMBL" id="MDV2884043.1"/>
    </source>
</evidence>
<evidence type="ECO:0000256" key="7">
    <source>
        <dbReference type="ARBA" id="ARBA00022989"/>
    </source>
</evidence>
<dbReference type="SUPFAM" id="SSF144091">
    <property type="entry name" value="Rhomboid-like"/>
    <property type="match status" value="1"/>
</dbReference>
<evidence type="ECO:0000256" key="6">
    <source>
        <dbReference type="ARBA" id="ARBA00022803"/>
    </source>
</evidence>